<dbReference type="Gene3D" id="1.10.510.10">
    <property type="entry name" value="Transferase(Phosphotransferase) domain 1"/>
    <property type="match status" value="1"/>
</dbReference>
<dbReference type="OrthoDB" id="5584477at2759"/>
<feature type="region of interest" description="Disordered" evidence="1">
    <location>
        <begin position="673"/>
        <end position="736"/>
    </location>
</feature>
<dbReference type="InParanoid" id="A0A409YGM8"/>
<protein>
    <recommendedName>
        <fullName evidence="2">Protein kinase domain-containing protein</fullName>
    </recommendedName>
</protein>
<accession>A0A409YGM8</accession>
<dbReference type="GO" id="GO:0004672">
    <property type="term" value="F:protein kinase activity"/>
    <property type="evidence" value="ECO:0007669"/>
    <property type="project" value="InterPro"/>
</dbReference>
<dbReference type="STRING" id="181874.A0A409YGM8"/>
<feature type="domain" description="Protein kinase" evidence="2">
    <location>
        <begin position="238"/>
        <end position="591"/>
    </location>
</feature>
<dbReference type="InterPro" id="IPR011009">
    <property type="entry name" value="Kinase-like_dom_sf"/>
</dbReference>
<dbReference type="GO" id="GO:0005524">
    <property type="term" value="F:ATP binding"/>
    <property type="evidence" value="ECO:0007669"/>
    <property type="project" value="InterPro"/>
</dbReference>
<sequence>MSCPVAEDAHRGKRWSVVRKDILHELRIRGGLHELTVGELDQLLCSVKVTTDEVYDYLKTTDQFVDGWKALAPNQPGVEVKDSDLYQPMTKILNSILERFHLHEAEELKVVNALEQDPTHQQVFDSTKDVLKLCPPLRAVQLDNHYFRSAKLNKSLSCFICATPIEVKAHRDNLTEYDEEEYLARCAAYARHYLYQQTGRHFLYVPLITDQHIRIFRFDRLGAVRSPWIDIHKNPETFIRLVLLTCGQVGPSIGANPAITWNGGTQYITVSGVKYTVDKELYALRAIRGRGPAVWRVFDPEGQPRIIKFSWRPKRPECNENVEWGILEDLKGVQGVVQIIDHAENEKSLLESRGFLPEIPFHSGDRLSTFTVLKCYGKRIRDFDSPLQFLQAFRDAIAGHQNIWREGILHRDISEGNILLGEEGAGEGFRGVIIDLDRGIRICYSESLPEANALYGTRCFQSLNLIRSELPRSDQEPYHSHTYIDDLQSFMWTFIWIITHYEVLQGGQSSRIRSTTDIVTKFQSTDAVTAETAKVRCLENPSIVKTHESYPPQFDLLKTQLLKFFAHYALHQPKTRQNPTPEDLSVVSEFHYKRILGWFDDAISSLQSGTEPKAEDLVLDFSLDDKEIAQLQEDWDRSNAFESLVWSLITSNSSTSTALQESEHGLLQFMAQRPDLIPPPPSSTPPAPVFLPSNRSGSQGASQFTFQRQPGVSADSSTSSIDRSMESSHTSSRDYPVFRPIENLEVARSVTADHDNDMTLKRGRDNEENCSNVVGKRSKA</sequence>
<evidence type="ECO:0000313" key="4">
    <source>
        <dbReference type="Proteomes" id="UP000284842"/>
    </source>
</evidence>
<dbReference type="PANTHER" id="PTHR38248">
    <property type="entry name" value="FUNK1 6"/>
    <property type="match status" value="1"/>
</dbReference>
<dbReference type="InterPro" id="IPR000719">
    <property type="entry name" value="Prot_kinase_dom"/>
</dbReference>
<proteinExistence type="predicted"/>
<feature type="region of interest" description="Disordered" evidence="1">
    <location>
        <begin position="749"/>
        <end position="780"/>
    </location>
</feature>
<dbReference type="SUPFAM" id="SSF56112">
    <property type="entry name" value="Protein kinase-like (PK-like)"/>
    <property type="match status" value="1"/>
</dbReference>
<dbReference type="AlphaFoldDB" id="A0A409YGM8"/>
<reference evidence="3 4" key="1">
    <citation type="journal article" date="2018" name="Evol. Lett.">
        <title>Horizontal gene cluster transfer increased hallucinogenic mushroom diversity.</title>
        <authorList>
            <person name="Reynolds H.T."/>
            <person name="Vijayakumar V."/>
            <person name="Gluck-Thaler E."/>
            <person name="Korotkin H.B."/>
            <person name="Matheny P.B."/>
            <person name="Slot J.C."/>
        </authorList>
    </citation>
    <scope>NUCLEOTIDE SEQUENCE [LARGE SCALE GENOMIC DNA]</scope>
    <source>
        <strain evidence="3 4">2629</strain>
    </source>
</reference>
<keyword evidence="4" id="KW-1185">Reference proteome</keyword>
<dbReference type="EMBL" id="NHTK01001185">
    <property type="protein sequence ID" value="PPR02173.1"/>
    <property type="molecule type" value="Genomic_DNA"/>
</dbReference>
<organism evidence="3 4">
    <name type="scientific">Panaeolus cyanescens</name>
    <dbReference type="NCBI Taxonomy" id="181874"/>
    <lineage>
        <taxon>Eukaryota</taxon>
        <taxon>Fungi</taxon>
        <taxon>Dikarya</taxon>
        <taxon>Basidiomycota</taxon>
        <taxon>Agaricomycotina</taxon>
        <taxon>Agaricomycetes</taxon>
        <taxon>Agaricomycetidae</taxon>
        <taxon>Agaricales</taxon>
        <taxon>Agaricineae</taxon>
        <taxon>Galeropsidaceae</taxon>
        <taxon>Panaeolus</taxon>
    </lineage>
</organism>
<dbReference type="PROSITE" id="PS00109">
    <property type="entry name" value="PROTEIN_KINASE_TYR"/>
    <property type="match status" value="1"/>
</dbReference>
<feature type="compositionally biased region" description="Polar residues" evidence="1">
    <location>
        <begin position="693"/>
        <end position="710"/>
    </location>
</feature>
<feature type="compositionally biased region" description="Basic and acidic residues" evidence="1">
    <location>
        <begin position="751"/>
        <end position="767"/>
    </location>
</feature>
<evidence type="ECO:0000313" key="3">
    <source>
        <dbReference type="EMBL" id="PPR02173.1"/>
    </source>
</evidence>
<comment type="caution">
    <text evidence="3">The sequence shown here is derived from an EMBL/GenBank/DDBJ whole genome shotgun (WGS) entry which is preliminary data.</text>
</comment>
<evidence type="ECO:0000259" key="2">
    <source>
        <dbReference type="PROSITE" id="PS50011"/>
    </source>
</evidence>
<evidence type="ECO:0000256" key="1">
    <source>
        <dbReference type="SAM" id="MobiDB-lite"/>
    </source>
</evidence>
<dbReference type="PANTHER" id="PTHR38248:SF2">
    <property type="entry name" value="FUNK1 11"/>
    <property type="match status" value="1"/>
</dbReference>
<dbReference type="Pfam" id="PF17667">
    <property type="entry name" value="Pkinase_fungal"/>
    <property type="match status" value="1"/>
</dbReference>
<feature type="compositionally biased region" description="Pro residues" evidence="1">
    <location>
        <begin position="676"/>
        <end position="689"/>
    </location>
</feature>
<name>A0A409YGM8_9AGAR</name>
<dbReference type="PROSITE" id="PS50011">
    <property type="entry name" value="PROTEIN_KINASE_DOM"/>
    <property type="match status" value="1"/>
</dbReference>
<dbReference type="Proteomes" id="UP000284842">
    <property type="component" value="Unassembled WGS sequence"/>
</dbReference>
<dbReference type="InterPro" id="IPR040976">
    <property type="entry name" value="Pkinase_fungal"/>
</dbReference>
<feature type="compositionally biased region" description="Low complexity" evidence="1">
    <location>
        <begin position="713"/>
        <end position="722"/>
    </location>
</feature>
<gene>
    <name evidence="3" type="ORF">CVT24_011361</name>
</gene>
<dbReference type="InterPro" id="IPR008266">
    <property type="entry name" value="Tyr_kinase_AS"/>
</dbReference>